<feature type="region of interest" description="Disordered" evidence="6">
    <location>
        <begin position="195"/>
        <end position="227"/>
    </location>
</feature>
<reference evidence="8" key="1">
    <citation type="journal article" date="2023" name="Insect Mol. Biol.">
        <title>Genome sequencing provides insights into the evolution of gene families encoding plant cell wall-degrading enzymes in longhorned beetles.</title>
        <authorList>
            <person name="Shin N.R."/>
            <person name="Okamura Y."/>
            <person name="Kirsch R."/>
            <person name="Pauchet Y."/>
        </authorList>
    </citation>
    <scope>NUCLEOTIDE SEQUENCE</scope>
    <source>
        <strain evidence="8">MMC_N1</strain>
    </source>
</reference>
<dbReference type="SMART" id="SM00355">
    <property type="entry name" value="ZnF_C2H2"/>
    <property type="match status" value="3"/>
</dbReference>
<dbReference type="PROSITE" id="PS50157">
    <property type="entry name" value="ZINC_FINGER_C2H2_2"/>
    <property type="match status" value="3"/>
</dbReference>
<organism evidence="8 9">
    <name type="scientific">Molorchus minor</name>
    <dbReference type="NCBI Taxonomy" id="1323400"/>
    <lineage>
        <taxon>Eukaryota</taxon>
        <taxon>Metazoa</taxon>
        <taxon>Ecdysozoa</taxon>
        <taxon>Arthropoda</taxon>
        <taxon>Hexapoda</taxon>
        <taxon>Insecta</taxon>
        <taxon>Pterygota</taxon>
        <taxon>Neoptera</taxon>
        <taxon>Endopterygota</taxon>
        <taxon>Coleoptera</taxon>
        <taxon>Polyphaga</taxon>
        <taxon>Cucujiformia</taxon>
        <taxon>Chrysomeloidea</taxon>
        <taxon>Cerambycidae</taxon>
        <taxon>Lamiinae</taxon>
        <taxon>Monochamini</taxon>
        <taxon>Molorchus</taxon>
    </lineage>
</organism>
<evidence type="ECO:0000256" key="6">
    <source>
        <dbReference type="SAM" id="MobiDB-lite"/>
    </source>
</evidence>
<feature type="domain" description="C2H2-type" evidence="7">
    <location>
        <begin position="123"/>
        <end position="152"/>
    </location>
</feature>
<gene>
    <name evidence="8" type="ORF">NQ317_011527</name>
</gene>
<feature type="compositionally biased region" description="Basic residues" evidence="6">
    <location>
        <begin position="199"/>
        <end position="210"/>
    </location>
</feature>
<accession>A0ABQ9K7R5</accession>
<evidence type="ECO:0000256" key="2">
    <source>
        <dbReference type="ARBA" id="ARBA00022737"/>
    </source>
</evidence>
<feature type="domain" description="C2H2-type" evidence="7">
    <location>
        <begin position="181"/>
        <end position="211"/>
    </location>
</feature>
<evidence type="ECO:0000256" key="1">
    <source>
        <dbReference type="ARBA" id="ARBA00022723"/>
    </source>
</evidence>
<dbReference type="Proteomes" id="UP001162164">
    <property type="component" value="Unassembled WGS sequence"/>
</dbReference>
<keyword evidence="4" id="KW-0862">Zinc</keyword>
<dbReference type="InterPro" id="IPR036236">
    <property type="entry name" value="Znf_C2H2_sf"/>
</dbReference>
<comment type="caution">
    <text evidence="8">The sequence shown here is derived from an EMBL/GenBank/DDBJ whole genome shotgun (WGS) entry which is preliminary data.</text>
</comment>
<keyword evidence="3 5" id="KW-0863">Zinc-finger</keyword>
<protein>
    <recommendedName>
        <fullName evidence="7">C2H2-type domain-containing protein</fullName>
    </recommendedName>
</protein>
<dbReference type="Gene3D" id="3.30.160.60">
    <property type="entry name" value="Classic Zinc Finger"/>
    <property type="match status" value="3"/>
</dbReference>
<dbReference type="EMBL" id="JAPWTJ010000011">
    <property type="protein sequence ID" value="KAJ8985567.1"/>
    <property type="molecule type" value="Genomic_DNA"/>
</dbReference>
<evidence type="ECO:0000256" key="4">
    <source>
        <dbReference type="ARBA" id="ARBA00022833"/>
    </source>
</evidence>
<evidence type="ECO:0000256" key="3">
    <source>
        <dbReference type="ARBA" id="ARBA00022771"/>
    </source>
</evidence>
<dbReference type="InterPro" id="IPR013087">
    <property type="entry name" value="Znf_C2H2_type"/>
</dbReference>
<evidence type="ECO:0000259" key="7">
    <source>
        <dbReference type="PROSITE" id="PS50157"/>
    </source>
</evidence>
<keyword evidence="2" id="KW-0677">Repeat</keyword>
<dbReference type="PANTHER" id="PTHR19818:SF139">
    <property type="entry name" value="PAIR-RULE PROTEIN ODD-PAIRED"/>
    <property type="match status" value="1"/>
</dbReference>
<evidence type="ECO:0000313" key="9">
    <source>
        <dbReference type="Proteomes" id="UP001162164"/>
    </source>
</evidence>
<dbReference type="Pfam" id="PF00096">
    <property type="entry name" value="zf-C2H2"/>
    <property type="match status" value="3"/>
</dbReference>
<proteinExistence type="predicted"/>
<evidence type="ECO:0000313" key="8">
    <source>
        <dbReference type="EMBL" id="KAJ8985567.1"/>
    </source>
</evidence>
<keyword evidence="1" id="KW-0479">Metal-binding</keyword>
<dbReference type="PROSITE" id="PS00028">
    <property type="entry name" value="ZINC_FINGER_C2H2_1"/>
    <property type="match status" value="2"/>
</dbReference>
<dbReference type="SUPFAM" id="SSF57667">
    <property type="entry name" value="beta-beta-alpha zinc fingers"/>
    <property type="match status" value="2"/>
</dbReference>
<name>A0ABQ9K7R5_9CUCU</name>
<evidence type="ECO:0000256" key="5">
    <source>
        <dbReference type="PROSITE-ProRule" id="PRU00042"/>
    </source>
</evidence>
<dbReference type="InterPro" id="IPR050329">
    <property type="entry name" value="GLI_C2H2-zinc-finger"/>
</dbReference>
<dbReference type="PANTHER" id="PTHR19818">
    <property type="entry name" value="ZINC FINGER PROTEIN ZIC AND GLI"/>
    <property type="match status" value="1"/>
</dbReference>
<feature type="domain" description="C2H2-type" evidence="7">
    <location>
        <begin position="151"/>
        <end position="180"/>
    </location>
</feature>
<sequence>MAWIGKVENQDENSNNIVVTHDLQDCLDESLDFNYNNVYVPVSNYSDIKFSDRIKSEKSNTYIGKIEHHDEDVGYIQHTVSLDEIYMQINPGSSSKMPNEPSHATLTITSTNPDTKEITINRFHCEYDGCSRTYSTVGNLRTHMKTHKGEFRCVDPGCGKAFTASHHLKTHKRIHTGEKPYACKESTECSRAFSTPHSLKSHIKTHQRHQTKNEEAKGNADVQESDLNRSVLMSENDSDDSMDKHGNVLGKEEPIDVKEHIVSENMQLVELKNVEEAGDMPFVFEGNYNFGSYDRGGLDWDNLNKRTDYSGRISGYEKPEGSTSTDVVKEVTSLLTTDTTNLQQGNFVTIYNNFTYTPTDNLLGNNYINPNITENTVTQTVQPHTEAKFASVIEEEFEMANRLKNYATVSTEDIPVQLSYNIGTENVGRDAETLLNETQVELEENSIITEFQNAGINLYDISLNAETDNSQNFALFDTVYGSTETAKRTSPKVKILSIENIVPRESEKTSLTTPDVNLQSGDTSINLNKQIYTTKALQTSLACDEEMPSAWEDVVNYATNTGQVNIFQENVNENPLTAVPTAIQTYLNLPSVQSNTPVAQPTDLLADTQLLNSPSSLLNEMDSIINKSRNTDVNLLKNLTADANICSCKDCKCDAINNCQNCTGPESSYSTCAPVESLVNDDSPMQTYATSNSDLTFDNGQSTLNNINSGQSMSGGCCGSTSSQSQDFTFNTQNSCSCNPSSSNQNVSTDPKSNCCSADSNNSGFVISANLVSGLNQTAKSCSGNNNAIQMVKAATKSCGQKGEECCVVVCLKTMEQLRQMLNLATGCSGFQNFSLGCVKSDFCEKPK</sequence>
<keyword evidence="9" id="KW-1185">Reference proteome</keyword>